<keyword evidence="2" id="KW-1185">Reference proteome</keyword>
<dbReference type="Proteomes" id="UP000286990">
    <property type="component" value="Unassembled WGS sequence"/>
</dbReference>
<dbReference type="RefSeq" id="WP_125221636.1">
    <property type="nucleotide sequence ID" value="NZ_QUSX01000001.1"/>
</dbReference>
<dbReference type="EMBL" id="QUSX01000001">
    <property type="protein sequence ID" value="RRQ49820.1"/>
    <property type="molecule type" value="Genomic_DNA"/>
</dbReference>
<evidence type="ECO:0000313" key="1">
    <source>
        <dbReference type="EMBL" id="RRQ49820.1"/>
    </source>
</evidence>
<reference evidence="2" key="2">
    <citation type="submission" date="2018-12" db="EMBL/GenBank/DDBJ databases">
        <title>Maribacter lutimaris sp. nov., isolated from marine sediment.</title>
        <authorList>
            <person name="Kim K.K."/>
        </authorList>
    </citation>
    <scope>NUCLEOTIDE SEQUENCE [LARGE SCALE GENOMIC DNA]</scope>
    <source>
        <strain evidence="2">PoM-212</strain>
    </source>
</reference>
<gene>
    <name evidence="1" type="ORF">DZC72_04315</name>
</gene>
<sequence length="59" mass="6748">MKKISLIFGLLVVTSCKNVDIEVLESQNKKLQKEVDSLKNELYKCDIMLEAYEGQSLNI</sequence>
<comment type="caution">
    <text evidence="1">The sequence shown here is derived from an EMBL/GenBank/DDBJ whole genome shotgun (WGS) entry which is preliminary data.</text>
</comment>
<proteinExistence type="predicted"/>
<dbReference type="AlphaFoldDB" id="A0A426RLI8"/>
<accession>A0A426RLI8</accession>
<protein>
    <submittedName>
        <fullName evidence="1">Uncharacterized protein</fullName>
    </submittedName>
</protein>
<dbReference type="OrthoDB" id="1797706at2"/>
<name>A0A426RLI8_9FLAO</name>
<dbReference type="PROSITE" id="PS51257">
    <property type="entry name" value="PROKAR_LIPOPROTEIN"/>
    <property type="match status" value="1"/>
</dbReference>
<reference evidence="2" key="1">
    <citation type="submission" date="2018-08" db="EMBL/GenBank/DDBJ databases">
        <authorList>
            <person name="Khan S.A."/>
            <person name="J S.E."/>
        </authorList>
    </citation>
    <scope>NUCLEOTIDE SEQUENCE [LARGE SCALE GENOMIC DNA]</scope>
    <source>
        <strain evidence="2">PoM-212</strain>
    </source>
</reference>
<evidence type="ECO:0000313" key="2">
    <source>
        <dbReference type="Proteomes" id="UP000286990"/>
    </source>
</evidence>
<organism evidence="1 2">
    <name type="scientific">Maribacter algicola</name>
    <dbReference type="NCBI Taxonomy" id="2498892"/>
    <lineage>
        <taxon>Bacteria</taxon>
        <taxon>Pseudomonadati</taxon>
        <taxon>Bacteroidota</taxon>
        <taxon>Flavobacteriia</taxon>
        <taxon>Flavobacteriales</taxon>
        <taxon>Flavobacteriaceae</taxon>
        <taxon>Maribacter</taxon>
    </lineage>
</organism>